<evidence type="ECO:0000313" key="3">
    <source>
        <dbReference type="EMBL" id="SFS68213.1"/>
    </source>
</evidence>
<feature type="signal peptide" evidence="1">
    <location>
        <begin position="1"/>
        <end position="23"/>
    </location>
</feature>
<evidence type="ECO:0000313" key="4">
    <source>
        <dbReference type="Proteomes" id="UP000199392"/>
    </source>
</evidence>
<dbReference type="EMBL" id="FOZW01000003">
    <property type="protein sequence ID" value="SFS68213.1"/>
    <property type="molecule type" value="Genomic_DNA"/>
</dbReference>
<keyword evidence="1" id="KW-0732">Signal</keyword>
<feature type="chain" id="PRO_5011682466" evidence="1">
    <location>
        <begin position="24"/>
        <end position="454"/>
    </location>
</feature>
<gene>
    <name evidence="3" type="ORF">SAMN04488050_103420</name>
</gene>
<protein>
    <submittedName>
        <fullName evidence="3">CubicO group peptidase, beta-lactamase class C family</fullName>
    </submittedName>
</protein>
<dbReference type="InterPro" id="IPR001466">
    <property type="entry name" value="Beta-lactam-related"/>
</dbReference>
<dbReference type="Pfam" id="PF00144">
    <property type="entry name" value="Beta-lactamase"/>
    <property type="match status" value="1"/>
</dbReference>
<sequence>MQMIKLPLTSVLVLGTLALPALAQDNPLQKYLDVPGAMTTLPVEAAKEPWSLQFSRDARAAFENFHYQMGGDHALYYNQNLSEMLPTAYSSPHPEYIPLERAIDDSIGERVRWTTSEGEMPLSEYIVHPNHRLQGMMMIHKGKVVYEQYPGMNQMDRHAWMSPGKATVGLILALLEEEGKLDMSKDVVDYVPELAGSNWDGISVLDAANMETGLALEETLDAIIDPASIIVRFFSAEFGSPNPLTGEMENWLDILKTAEKIEGEEPGEVFRYSSAVTQVSVLLAENLDDKTWADLFQERVWGKVGAREDIMFHLMPDGTAVTHGLISTTLEDFARFGLIFTPSWAATAHEDIVSDAALERMQNAGNPEAFRRGSKFAGLTDEFGEEPKANSMQWDAVFEDGALYKHGNVGQGLYVDPARDFVGVYFSTNGYIPPYGEDRAQGFLRQAAKYLSGE</sequence>
<dbReference type="SUPFAM" id="SSF56601">
    <property type="entry name" value="beta-lactamase/transpeptidase-like"/>
    <property type="match status" value="1"/>
</dbReference>
<name>A0A1I6RU02_9RHOB</name>
<dbReference type="PANTHER" id="PTHR43283:SF7">
    <property type="entry name" value="BETA-LACTAMASE-RELATED DOMAIN-CONTAINING PROTEIN"/>
    <property type="match status" value="1"/>
</dbReference>
<evidence type="ECO:0000256" key="1">
    <source>
        <dbReference type="SAM" id="SignalP"/>
    </source>
</evidence>
<dbReference type="Proteomes" id="UP000199392">
    <property type="component" value="Unassembled WGS sequence"/>
</dbReference>
<dbReference type="PANTHER" id="PTHR43283">
    <property type="entry name" value="BETA-LACTAMASE-RELATED"/>
    <property type="match status" value="1"/>
</dbReference>
<dbReference type="InterPro" id="IPR012338">
    <property type="entry name" value="Beta-lactam/transpept-like"/>
</dbReference>
<dbReference type="RefSeq" id="WP_218124862.1">
    <property type="nucleotide sequence ID" value="NZ_FNCL01000003.1"/>
</dbReference>
<dbReference type="STRING" id="311180.SAMN04488050_103420"/>
<accession>A0A1I6RU02</accession>
<dbReference type="AlphaFoldDB" id="A0A1I6RU02"/>
<keyword evidence="4" id="KW-1185">Reference proteome</keyword>
<evidence type="ECO:0000259" key="2">
    <source>
        <dbReference type="Pfam" id="PF00144"/>
    </source>
</evidence>
<organism evidence="3 4">
    <name type="scientific">Alloyangia pacifica</name>
    <dbReference type="NCBI Taxonomy" id="311180"/>
    <lineage>
        <taxon>Bacteria</taxon>
        <taxon>Pseudomonadati</taxon>
        <taxon>Pseudomonadota</taxon>
        <taxon>Alphaproteobacteria</taxon>
        <taxon>Rhodobacterales</taxon>
        <taxon>Roseobacteraceae</taxon>
        <taxon>Alloyangia</taxon>
    </lineage>
</organism>
<feature type="domain" description="Beta-lactamase-related" evidence="2">
    <location>
        <begin position="137"/>
        <end position="439"/>
    </location>
</feature>
<reference evidence="4" key="1">
    <citation type="submission" date="2016-10" db="EMBL/GenBank/DDBJ databases">
        <authorList>
            <person name="Varghese N."/>
            <person name="Submissions S."/>
        </authorList>
    </citation>
    <scope>NUCLEOTIDE SEQUENCE [LARGE SCALE GENOMIC DNA]</scope>
    <source>
        <strain evidence="4">DSM 26894</strain>
    </source>
</reference>
<proteinExistence type="predicted"/>
<dbReference type="Gene3D" id="3.40.710.10">
    <property type="entry name" value="DD-peptidase/beta-lactamase superfamily"/>
    <property type="match status" value="1"/>
</dbReference>
<dbReference type="InterPro" id="IPR050789">
    <property type="entry name" value="Diverse_Enzym_Activities"/>
</dbReference>